<dbReference type="Gene3D" id="1.10.12.10">
    <property type="entry name" value="Lyase 2-enoyl-coa Hydratase, Chain A, domain 2"/>
    <property type="match status" value="1"/>
</dbReference>
<proteinExistence type="inferred from homology"/>
<dbReference type="FunFam" id="1.10.12.10:FF:000001">
    <property type="entry name" value="Probable enoyl-CoA hydratase, mitochondrial"/>
    <property type="match status" value="1"/>
</dbReference>
<evidence type="ECO:0000256" key="1">
    <source>
        <dbReference type="ARBA" id="ARBA00005254"/>
    </source>
</evidence>
<organism evidence="4 5">
    <name type="scientific">Geobacter pickeringii</name>
    <dbReference type="NCBI Taxonomy" id="345632"/>
    <lineage>
        <taxon>Bacteria</taxon>
        <taxon>Pseudomonadati</taxon>
        <taxon>Thermodesulfobacteriota</taxon>
        <taxon>Desulfuromonadia</taxon>
        <taxon>Geobacterales</taxon>
        <taxon>Geobacteraceae</taxon>
        <taxon>Geobacter</taxon>
    </lineage>
</organism>
<dbReference type="RefSeq" id="WP_039742544.1">
    <property type="nucleotide sequence ID" value="NZ_CP009788.1"/>
</dbReference>
<dbReference type="GO" id="GO:0016836">
    <property type="term" value="F:hydro-lyase activity"/>
    <property type="evidence" value="ECO:0007669"/>
    <property type="project" value="UniProtKB-ARBA"/>
</dbReference>
<comment type="similarity">
    <text evidence="1 3">Belongs to the enoyl-CoA hydratase/isomerase family.</text>
</comment>
<gene>
    <name evidence="4" type="ORF">GPICK_09365</name>
</gene>
<dbReference type="InterPro" id="IPR029045">
    <property type="entry name" value="ClpP/crotonase-like_dom_sf"/>
</dbReference>
<reference evidence="4 5" key="1">
    <citation type="journal article" date="2015" name="Genome Announc.">
        <title>Complete Genome of Geobacter pickeringii G13T, a Metal-Reducing Isolate from Sedimentary Kaolin Deposits.</title>
        <authorList>
            <person name="Badalamenti J.P."/>
            <person name="Bond D.R."/>
        </authorList>
    </citation>
    <scope>NUCLEOTIDE SEQUENCE [LARGE SCALE GENOMIC DNA]</scope>
    <source>
        <strain evidence="4 5">G13</strain>
    </source>
</reference>
<dbReference type="InterPro" id="IPR014748">
    <property type="entry name" value="Enoyl-CoA_hydra_C"/>
</dbReference>
<sequence length="260" mass="27366">MGTENLLVDIKDGVALLTINRPKVLNALHTSVIAELQETFEALNANQAVKVIVITGSGEKAFVAGADIAEMAVMDAQQALVFARTGQKLVNFIGTMPKPVIAAVNGFALGGGMELALACDFIYASENAKMGLPEVTLGIMPGFGGSQKFGRLLGRSRANELIFTGKMLTAAEAKEWGIVNAVFPLAELVGKALETAGRIASNGLLGVAHAKEAVRRGLDMAEADGMDYESVLFASLFASRDQKEGMGAFVEKRKPSFTGT</sequence>
<dbReference type="EMBL" id="CP009788">
    <property type="protein sequence ID" value="AJE03532.1"/>
    <property type="molecule type" value="Genomic_DNA"/>
</dbReference>
<name>A0A0B5BAC2_9BACT</name>
<evidence type="ECO:0000313" key="4">
    <source>
        <dbReference type="EMBL" id="AJE03532.1"/>
    </source>
</evidence>
<dbReference type="CDD" id="cd06558">
    <property type="entry name" value="crotonase-like"/>
    <property type="match status" value="1"/>
</dbReference>
<dbReference type="Proteomes" id="UP000057609">
    <property type="component" value="Chromosome"/>
</dbReference>
<dbReference type="Gene3D" id="3.90.226.10">
    <property type="entry name" value="2-enoyl-CoA Hydratase, Chain A, domain 1"/>
    <property type="match status" value="1"/>
</dbReference>
<dbReference type="SUPFAM" id="SSF52096">
    <property type="entry name" value="ClpP/crotonase"/>
    <property type="match status" value="1"/>
</dbReference>
<dbReference type="InterPro" id="IPR001753">
    <property type="entry name" value="Enoyl-CoA_hydra/iso"/>
</dbReference>
<keyword evidence="5" id="KW-1185">Reference proteome</keyword>
<dbReference type="STRING" id="345632.GPICK_09365"/>
<dbReference type="PROSITE" id="PS00166">
    <property type="entry name" value="ENOYL_COA_HYDRATASE"/>
    <property type="match status" value="1"/>
</dbReference>
<keyword evidence="2" id="KW-0456">Lyase</keyword>
<dbReference type="PANTHER" id="PTHR11941">
    <property type="entry name" value="ENOYL-COA HYDRATASE-RELATED"/>
    <property type="match status" value="1"/>
</dbReference>
<dbReference type="HOGENOM" id="CLU_009834_7_6_7"/>
<evidence type="ECO:0000313" key="5">
    <source>
        <dbReference type="Proteomes" id="UP000057609"/>
    </source>
</evidence>
<dbReference type="Pfam" id="PF00378">
    <property type="entry name" value="ECH_1"/>
    <property type="match status" value="1"/>
</dbReference>
<dbReference type="KEGG" id="gpi:GPICK_09365"/>
<dbReference type="AlphaFoldDB" id="A0A0B5BAC2"/>
<protein>
    <submittedName>
        <fullName evidence="4">Enoyl-CoA hydratase</fullName>
    </submittedName>
</protein>
<dbReference type="PANTHER" id="PTHR11941:SF54">
    <property type="entry name" value="ENOYL-COA HYDRATASE, MITOCHONDRIAL"/>
    <property type="match status" value="1"/>
</dbReference>
<dbReference type="FunFam" id="3.90.226.10:FF:000009">
    <property type="entry name" value="Carnitinyl-CoA dehydratase"/>
    <property type="match status" value="1"/>
</dbReference>
<dbReference type="InterPro" id="IPR018376">
    <property type="entry name" value="Enoyl-CoA_hyd/isom_CS"/>
</dbReference>
<dbReference type="GO" id="GO:0006635">
    <property type="term" value="P:fatty acid beta-oxidation"/>
    <property type="evidence" value="ECO:0007669"/>
    <property type="project" value="TreeGrafter"/>
</dbReference>
<evidence type="ECO:0000256" key="2">
    <source>
        <dbReference type="ARBA" id="ARBA00023239"/>
    </source>
</evidence>
<accession>A0A0B5BAC2</accession>
<dbReference type="OrthoDB" id="5365311at2"/>
<evidence type="ECO:0000256" key="3">
    <source>
        <dbReference type="RuleBase" id="RU003707"/>
    </source>
</evidence>